<dbReference type="Pfam" id="PF16561">
    <property type="entry name" value="AMPK1_CBM"/>
    <property type="match status" value="1"/>
</dbReference>
<sequence length="493" mass="55465">MCMYINSCFVWLGGGADSCNTIIMVQTPFTWRYGGHQVFLSGSFNGWSERMPMFLVEGSENIFQRIIDLPPGCYQYKFLVDGTWRADQQQICDLDEYGTMNNIVLVRGTELTSPDLNAEAFRPCTSRDSSSAGPLNEPVLQLSDGEMDVFRQVLSMHLLSSSTYELIPNSGKVLALDIEVDVEQAFHVMYDSGLAVMPLWDENRGQMVGMLTASDFILILLQLHRNHAMFGNAELEVRTIATWKDWKLQHHRDIIRAMVPIQRRPLIHAGPDDALADVASRILQNNISAVPIIHSVDGSAPSLLHIASLAGILKDVCRNFKNHLGYLTLLQQPVGYLPLGTWSIEVRRALGRPLLTLHPNDPLSSALTLLLEAQISSIPIVDHSGNFINIYSRSDITSLAKDNIYTRIQLNQMTVSQALELTAERGRSRYKTCTRFDSLYRVMELLSEPDMRRVIVVEASSRHVEGIITLRDVFDFFSRTLITKNKGKGVMYL</sequence>
<dbReference type="RefSeq" id="XP_020548699.1">
    <property type="nucleotide sequence ID" value="XM_020693040.1"/>
</dbReference>
<evidence type="ECO:0000256" key="3">
    <source>
        <dbReference type="PROSITE-ProRule" id="PRU00703"/>
    </source>
</evidence>
<dbReference type="InterPro" id="IPR046342">
    <property type="entry name" value="CBS_dom_sf"/>
</dbReference>
<dbReference type="PANTHER" id="PTHR13780">
    <property type="entry name" value="AMP-ACTIVATED PROTEIN KINASE, GAMMA REGULATORY SUBUNIT"/>
    <property type="match status" value="1"/>
</dbReference>
<dbReference type="InterPro" id="IPR050511">
    <property type="entry name" value="AMPK_gamma/SDS23_families"/>
</dbReference>
<evidence type="ECO:0000256" key="1">
    <source>
        <dbReference type="ARBA" id="ARBA00022737"/>
    </source>
</evidence>
<dbReference type="InterPro" id="IPR013783">
    <property type="entry name" value="Ig-like_fold"/>
</dbReference>
<evidence type="ECO:0000256" key="2">
    <source>
        <dbReference type="ARBA" id="ARBA00023122"/>
    </source>
</evidence>
<feature type="domain" description="CBS" evidence="4">
    <location>
        <begin position="426"/>
        <end position="484"/>
    </location>
</feature>
<dbReference type="InterPro" id="IPR000644">
    <property type="entry name" value="CBS_dom"/>
</dbReference>
<dbReference type="Gene3D" id="3.10.580.10">
    <property type="entry name" value="CBS-domain"/>
    <property type="match status" value="2"/>
</dbReference>
<dbReference type="GO" id="GO:0009507">
    <property type="term" value="C:chloroplast"/>
    <property type="evidence" value="ECO:0007669"/>
    <property type="project" value="UniProtKB-ARBA"/>
</dbReference>
<organism evidence="5 6">
    <name type="scientific">Sesamum indicum</name>
    <name type="common">Oriental sesame</name>
    <name type="synonym">Sesamum orientale</name>
    <dbReference type="NCBI Taxonomy" id="4182"/>
    <lineage>
        <taxon>Eukaryota</taxon>
        <taxon>Viridiplantae</taxon>
        <taxon>Streptophyta</taxon>
        <taxon>Embryophyta</taxon>
        <taxon>Tracheophyta</taxon>
        <taxon>Spermatophyta</taxon>
        <taxon>Magnoliopsida</taxon>
        <taxon>eudicotyledons</taxon>
        <taxon>Gunneridae</taxon>
        <taxon>Pentapetalae</taxon>
        <taxon>asterids</taxon>
        <taxon>lamiids</taxon>
        <taxon>Lamiales</taxon>
        <taxon>Pedaliaceae</taxon>
        <taxon>Sesamum</taxon>
    </lineage>
</organism>
<proteinExistence type="predicted"/>
<keyword evidence="2 3" id="KW-0129">CBS domain</keyword>
<keyword evidence="1" id="KW-0677">Repeat</keyword>
<feature type="domain" description="CBS" evidence="4">
    <location>
        <begin position="166"/>
        <end position="229"/>
    </location>
</feature>
<dbReference type="CDD" id="cd02859">
    <property type="entry name" value="E_set_AMPKbeta_like_N"/>
    <property type="match status" value="1"/>
</dbReference>
<gene>
    <name evidence="6" type="primary">LOC105158278</name>
</gene>
<name>A0A8M8UXL8_SESIN</name>
<dbReference type="OrthoDB" id="531008at2759"/>
<evidence type="ECO:0000313" key="6">
    <source>
        <dbReference type="RefSeq" id="XP_020548699.1"/>
    </source>
</evidence>
<evidence type="ECO:0000313" key="5">
    <source>
        <dbReference type="Proteomes" id="UP000504604"/>
    </source>
</evidence>
<dbReference type="Pfam" id="PF00571">
    <property type="entry name" value="CBS"/>
    <property type="match status" value="4"/>
</dbReference>
<reference evidence="6" key="1">
    <citation type="submission" date="2025-08" db="UniProtKB">
        <authorList>
            <consortium name="RefSeq"/>
        </authorList>
    </citation>
    <scope>IDENTIFICATION</scope>
</reference>
<dbReference type="Gene3D" id="2.60.40.10">
    <property type="entry name" value="Immunoglobulins"/>
    <property type="match status" value="1"/>
</dbReference>
<dbReference type="AlphaFoldDB" id="A0A8M8UXL8"/>
<feature type="domain" description="CBS" evidence="4">
    <location>
        <begin position="350"/>
        <end position="406"/>
    </location>
</feature>
<accession>A0A8M8UXL8</accession>
<dbReference type="SUPFAM" id="SSF54631">
    <property type="entry name" value="CBS-domain pair"/>
    <property type="match status" value="2"/>
</dbReference>
<dbReference type="SUPFAM" id="SSF81296">
    <property type="entry name" value="E set domains"/>
    <property type="match status" value="1"/>
</dbReference>
<protein>
    <submittedName>
        <fullName evidence="6">Sucrose nonfermenting 4-like protein isoform X1</fullName>
    </submittedName>
</protein>
<dbReference type="PANTHER" id="PTHR13780:SF131">
    <property type="entry name" value="SUCROSE NONFERMENTING 4-LIKE PROTEIN ISOFORM X1"/>
    <property type="match status" value="1"/>
</dbReference>
<dbReference type="GeneID" id="105158278"/>
<dbReference type="Proteomes" id="UP000504604">
    <property type="component" value="Linkage group LG3"/>
</dbReference>
<evidence type="ECO:0000259" key="4">
    <source>
        <dbReference type="PROSITE" id="PS51371"/>
    </source>
</evidence>
<dbReference type="InterPro" id="IPR032640">
    <property type="entry name" value="AMPK1_CBM"/>
</dbReference>
<keyword evidence="5" id="KW-1185">Reference proteome</keyword>
<dbReference type="PROSITE" id="PS51371">
    <property type="entry name" value="CBS"/>
    <property type="match status" value="3"/>
</dbReference>
<dbReference type="SMART" id="SM00116">
    <property type="entry name" value="CBS"/>
    <property type="match status" value="4"/>
</dbReference>
<dbReference type="InterPro" id="IPR014756">
    <property type="entry name" value="Ig_E-set"/>
</dbReference>